<protein>
    <recommendedName>
        <fullName evidence="2">Myb/SANT-like domain-containing protein</fullName>
    </recommendedName>
</protein>
<organism evidence="1">
    <name type="scientific">Sesamum latifolium</name>
    <dbReference type="NCBI Taxonomy" id="2727402"/>
    <lineage>
        <taxon>Eukaryota</taxon>
        <taxon>Viridiplantae</taxon>
        <taxon>Streptophyta</taxon>
        <taxon>Embryophyta</taxon>
        <taxon>Tracheophyta</taxon>
        <taxon>Spermatophyta</taxon>
        <taxon>Magnoliopsida</taxon>
        <taxon>eudicotyledons</taxon>
        <taxon>Gunneridae</taxon>
        <taxon>Pentapetalae</taxon>
        <taxon>asterids</taxon>
        <taxon>lamiids</taxon>
        <taxon>Lamiales</taxon>
        <taxon>Pedaliaceae</taxon>
        <taxon>Sesamum</taxon>
    </lineage>
</organism>
<reference evidence="1" key="2">
    <citation type="journal article" date="2024" name="Plant">
        <title>Genomic evolution and insights into agronomic trait innovations of Sesamum species.</title>
        <authorList>
            <person name="Miao H."/>
            <person name="Wang L."/>
            <person name="Qu L."/>
            <person name="Liu H."/>
            <person name="Sun Y."/>
            <person name="Le M."/>
            <person name="Wang Q."/>
            <person name="Wei S."/>
            <person name="Zheng Y."/>
            <person name="Lin W."/>
            <person name="Duan Y."/>
            <person name="Cao H."/>
            <person name="Xiong S."/>
            <person name="Wang X."/>
            <person name="Wei L."/>
            <person name="Li C."/>
            <person name="Ma Q."/>
            <person name="Ju M."/>
            <person name="Zhao R."/>
            <person name="Li G."/>
            <person name="Mu C."/>
            <person name="Tian Q."/>
            <person name="Mei H."/>
            <person name="Zhang T."/>
            <person name="Gao T."/>
            <person name="Zhang H."/>
        </authorList>
    </citation>
    <scope>NUCLEOTIDE SEQUENCE</scope>
    <source>
        <strain evidence="1">KEN1</strain>
    </source>
</reference>
<comment type="caution">
    <text evidence="1">The sequence shown here is derived from an EMBL/GenBank/DDBJ whole genome shotgun (WGS) entry which is preliminary data.</text>
</comment>
<evidence type="ECO:0000313" key="1">
    <source>
        <dbReference type="EMBL" id="KAL0438831.1"/>
    </source>
</evidence>
<gene>
    <name evidence="1" type="ORF">Slati_2366100</name>
</gene>
<dbReference type="AlphaFoldDB" id="A0AAW2WC19"/>
<accession>A0AAW2WC19</accession>
<name>A0AAW2WC19_9LAMI</name>
<reference evidence="1" key="1">
    <citation type="submission" date="2020-06" db="EMBL/GenBank/DDBJ databases">
        <authorList>
            <person name="Li T."/>
            <person name="Hu X."/>
            <person name="Zhang T."/>
            <person name="Song X."/>
            <person name="Zhang H."/>
            <person name="Dai N."/>
            <person name="Sheng W."/>
            <person name="Hou X."/>
            <person name="Wei L."/>
        </authorList>
    </citation>
    <scope>NUCLEOTIDE SEQUENCE</scope>
    <source>
        <strain evidence="1">KEN1</strain>
        <tissue evidence="1">Leaf</tissue>
    </source>
</reference>
<dbReference type="EMBL" id="JACGWN010000008">
    <property type="protein sequence ID" value="KAL0438831.1"/>
    <property type="molecule type" value="Genomic_DNA"/>
</dbReference>
<dbReference type="PANTHER" id="PTHR46250">
    <property type="entry name" value="MYB/SANT-LIKE DNA-BINDING DOMAIN PROTEIN-RELATED"/>
    <property type="match status" value="1"/>
</dbReference>
<proteinExistence type="predicted"/>
<dbReference type="PANTHER" id="PTHR46250:SF15">
    <property type="entry name" value="OS01G0523800 PROTEIN"/>
    <property type="match status" value="1"/>
</dbReference>
<sequence>MARHFPHSAIKAEPHITSELHVWKKYYSTLSTMMTKSGLGWDDGRCMVTVEDDNAWDEYVKMDPSTMGMRYKSWPFFTAWREIFGKVRANGDCGTDAFKDANDIREEELTNKEDCYTGSTSRKRKVRESSDDIPRLVEMVSTFCESADTRMGTLTRVLENEFGDPDHRAVILHHVRELETFDENEHLIVANRLVKDPKELALWLGLSKESRVKWIRLMLAGRM</sequence>
<evidence type="ECO:0008006" key="2">
    <source>
        <dbReference type="Google" id="ProtNLM"/>
    </source>
</evidence>